<dbReference type="PROSITE" id="PS50009">
    <property type="entry name" value="RASGEF_CAT"/>
    <property type="match status" value="1"/>
</dbReference>
<dbReference type="InterPro" id="IPR001895">
    <property type="entry name" value="RASGEF_cat_dom"/>
</dbReference>
<dbReference type="InterPro" id="IPR004182">
    <property type="entry name" value="GRAM"/>
</dbReference>
<feature type="domain" description="Cyclic nucleotide-binding" evidence="5">
    <location>
        <begin position="346"/>
        <end position="418"/>
    </location>
</feature>
<evidence type="ECO:0000259" key="5">
    <source>
        <dbReference type="PROSITE" id="PS50042"/>
    </source>
</evidence>
<organism evidence="6">
    <name type="scientific">Arcella intermedia</name>
    <dbReference type="NCBI Taxonomy" id="1963864"/>
    <lineage>
        <taxon>Eukaryota</taxon>
        <taxon>Amoebozoa</taxon>
        <taxon>Tubulinea</taxon>
        <taxon>Elardia</taxon>
        <taxon>Arcellinida</taxon>
        <taxon>Sphaerothecina</taxon>
        <taxon>Arcellidae</taxon>
        <taxon>Arcella</taxon>
    </lineage>
</organism>
<dbReference type="SMART" id="SM00147">
    <property type="entry name" value="RasGEF"/>
    <property type="match status" value="1"/>
</dbReference>
<dbReference type="AlphaFoldDB" id="A0A6B2KXW1"/>
<dbReference type="InterPro" id="IPR018490">
    <property type="entry name" value="cNMP-bd_dom_sf"/>
</dbReference>
<feature type="domain" description="Cyclic nucleotide-binding" evidence="5">
    <location>
        <begin position="650"/>
        <end position="733"/>
    </location>
</feature>
<name>A0A6B2KXW1_9EUKA</name>
<evidence type="ECO:0000256" key="3">
    <source>
        <dbReference type="SAM" id="MobiDB-lite"/>
    </source>
</evidence>
<reference evidence="6" key="1">
    <citation type="journal article" date="2020" name="J. Eukaryot. Microbiol.">
        <title>De novo Sequencing, Assembly and Annotation of the Transcriptome for the Free-Living Testate Amoeba Arcella intermedia.</title>
        <authorList>
            <person name="Ribeiro G.M."/>
            <person name="Porfirio-Sousa A.L."/>
            <person name="Maurer-Alcala X.X."/>
            <person name="Katz L.A."/>
            <person name="Lahr D.J.G."/>
        </authorList>
    </citation>
    <scope>NUCLEOTIDE SEQUENCE</scope>
</reference>
<dbReference type="PANTHER" id="PTHR23113">
    <property type="entry name" value="GUANINE NUCLEOTIDE EXCHANGE FACTOR"/>
    <property type="match status" value="1"/>
</dbReference>
<feature type="domain" description="Ras-GEF" evidence="4">
    <location>
        <begin position="78"/>
        <end position="307"/>
    </location>
</feature>
<sequence>MTKDIIQHYVTYLNDDLLINTQIQKSVKNLANTLQNISSDLAKDITMALNQALKNPRSSLALDLSSSRKIDQVVLVIEPKILAEQLTIVEKRFYHSTETGDFYNRSWSNDGTVSALTKYIAWINKMSGWVMREIIVQHQPAKQAEAIDYFVQVAMILFSLNNFNSTNHIIGGLHSPSVTKLKKAWALISKKTKEDLETVTELLTPKDHYRNYKEHLAKFDPTIHSVIPMLNPPLAELFFNEEVQKTYMDEQCKWINWIKLETLARILWDYKRWKNEYYLEPNESLADFLENSAISWEVNPSYAIAKMKNDSGEDFPPIVPCPFNTGKVNDFYDGNFFTHGEIQLIMLSSESSKIMKPDTVLIARESPVEKIWLIETGEVAIEGLNSANERNQIQKVGKYQLFGHEMLIYSQPKSKLVIGKQNQLPLGQYRSTVWITTIEYVKICDIDPTNLLKLFKTESGLFLKVTKYLLGHLSILSNFKAYCGTTNEEVAQQPDTPETNKKKSKRPPSLLSQKNVSKKNLEDVVKEVPLKEWTCVLSRPTVSLNGTLSVTQNHLCFIQSTNLVKSAKSQKTIVVPMVSIENIRVKANSLTVSREKKGTLEFADFENISEVNEFLGSALSRKLVFKTDQANSGNSSLESSHIRPNISSVDIRQLTEKDWEYINDASSPVAVFKEGGTILSSSDRPNRTIYKVVEGTVTIRDEDAEYTIEKEGFFGIETFVLNCIRNYEVVATATPTKIQLFEGYFLDYLEVYHPVMAARFNLHLAKMIQKKLQTSISKRNNWDPNKT</sequence>
<evidence type="ECO:0008006" key="7">
    <source>
        <dbReference type="Google" id="ProtNLM"/>
    </source>
</evidence>
<accession>A0A6B2KXW1</accession>
<evidence type="ECO:0000313" key="6">
    <source>
        <dbReference type="EMBL" id="NDV29603.1"/>
    </source>
</evidence>
<evidence type="ECO:0000256" key="2">
    <source>
        <dbReference type="PROSITE-ProRule" id="PRU00168"/>
    </source>
</evidence>
<feature type="region of interest" description="Disordered" evidence="3">
    <location>
        <begin position="490"/>
        <end position="512"/>
    </location>
</feature>
<protein>
    <recommendedName>
        <fullName evidence="7">Cyclic nucleotide-binding domain-containing protein</fullName>
    </recommendedName>
</protein>
<evidence type="ECO:0000259" key="4">
    <source>
        <dbReference type="PROSITE" id="PS50009"/>
    </source>
</evidence>
<dbReference type="GO" id="GO:0007264">
    <property type="term" value="P:small GTPase-mediated signal transduction"/>
    <property type="evidence" value="ECO:0007669"/>
    <property type="project" value="InterPro"/>
</dbReference>
<dbReference type="Pfam" id="PF02893">
    <property type="entry name" value="GRAM"/>
    <property type="match status" value="1"/>
</dbReference>
<dbReference type="EMBL" id="GIBP01000634">
    <property type="protein sequence ID" value="NDV29603.1"/>
    <property type="molecule type" value="Transcribed_RNA"/>
</dbReference>
<dbReference type="PANTHER" id="PTHR23113:SF99">
    <property type="entry name" value="RASGEF DOMAIN-CONTAINING PROTEIN"/>
    <property type="match status" value="1"/>
</dbReference>
<dbReference type="Gene3D" id="2.60.120.10">
    <property type="entry name" value="Jelly Rolls"/>
    <property type="match status" value="1"/>
</dbReference>
<dbReference type="SUPFAM" id="SSF48366">
    <property type="entry name" value="Ras GEF"/>
    <property type="match status" value="1"/>
</dbReference>
<dbReference type="InterPro" id="IPR000595">
    <property type="entry name" value="cNMP-bd_dom"/>
</dbReference>
<evidence type="ECO:0000256" key="1">
    <source>
        <dbReference type="ARBA" id="ARBA00022658"/>
    </source>
</evidence>
<dbReference type="InterPro" id="IPR008937">
    <property type="entry name" value="Ras-like_GEF"/>
</dbReference>
<keyword evidence="1 2" id="KW-0344">Guanine-nucleotide releasing factor</keyword>
<dbReference type="SUPFAM" id="SSF51206">
    <property type="entry name" value="cAMP-binding domain-like"/>
    <property type="match status" value="2"/>
</dbReference>
<dbReference type="InterPro" id="IPR023578">
    <property type="entry name" value="Ras_GEF_dom_sf"/>
</dbReference>
<dbReference type="Pfam" id="PF00617">
    <property type="entry name" value="RasGEF"/>
    <property type="match status" value="1"/>
</dbReference>
<dbReference type="GO" id="GO:0005085">
    <property type="term" value="F:guanyl-nucleotide exchange factor activity"/>
    <property type="evidence" value="ECO:0007669"/>
    <property type="project" value="UniProtKB-KW"/>
</dbReference>
<dbReference type="Gene3D" id="1.10.840.10">
    <property type="entry name" value="Ras guanine-nucleotide exchange factors catalytic domain"/>
    <property type="match status" value="1"/>
</dbReference>
<proteinExistence type="predicted"/>
<dbReference type="InterPro" id="IPR011993">
    <property type="entry name" value="PH-like_dom_sf"/>
</dbReference>
<dbReference type="Gene3D" id="2.30.29.30">
    <property type="entry name" value="Pleckstrin-homology domain (PH domain)/Phosphotyrosine-binding domain (PTB)"/>
    <property type="match status" value="1"/>
</dbReference>
<dbReference type="InterPro" id="IPR036964">
    <property type="entry name" value="RASGEF_cat_dom_sf"/>
</dbReference>
<dbReference type="PROSITE" id="PS50042">
    <property type="entry name" value="CNMP_BINDING_3"/>
    <property type="match status" value="2"/>
</dbReference>
<dbReference type="InterPro" id="IPR014710">
    <property type="entry name" value="RmlC-like_jellyroll"/>
</dbReference>